<dbReference type="InterPro" id="IPR057724">
    <property type="entry name" value="TCTN1-3_N"/>
</dbReference>
<dbReference type="AlphaFoldDB" id="A0A1I8NSV9"/>
<dbReference type="InterPro" id="IPR040354">
    <property type="entry name" value="TCTN1-3"/>
</dbReference>
<keyword evidence="2 6" id="KW-0732">Signal</keyword>
<reference evidence="9" key="1">
    <citation type="submission" date="2020-05" db="UniProtKB">
        <authorList>
            <consortium name="EnsemblMetazoa"/>
        </authorList>
    </citation>
    <scope>IDENTIFICATION</scope>
    <source>
        <strain evidence="9">USDA</strain>
    </source>
</reference>
<dbReference type="KEGG" id="scac:106088474"/>
<dbReference type="Pfam" id="PF25752">
    <property type="entry name" value="DUF1619_N"/>
    <property type="match status" value="1"/>
</dbReference>
<evidence type="ECO:0000313" key="9">
    <source>
        <dbReference type="EnsemblMetazoa" id="SCAU001727-PA"/>
    </source>
</evidence>
<feature type="compositionally biased region" description="Low complexity" evidence="5">
    <location>
        <begin position="137"/>
        <end position="146"/>
    </location>
</feature>
<proteinExistence type="inferred from homology"/>
<feature type="chain" id="PRO_5009325517" evidence="6">
    <location>
        <begin position="22"/>
        <end position="732"/>
    </location>
</feature>
<dbReference type="PANTHER" id="PTHR14611:SF2">
    <property type="entry name" value="TECTONIC"/>
    <property type="match status" value="1"/>
</dbReference>
<keyword evidence="3" id="KW-0970">Cilium biogenesis/degradation</keyword>
<evidence type="ECO:0000256" key="5">
    <source>
        <dbReference type="SAM" id="MobiDB-lite"/>
    </source>
</evidence>
<dbReference type="Proteomes" id="UP000095300">
    <property type="component" value="Unassembled WGS sequence"/>
</dbReference>
<dbReference type="GO" id="GO:0035869">
    <property type="term" value="C:ciliary transition zone"/>
    <property type="evidence" value="ECO:0007669"/>
    <property type="project" value="TreeGrafter"/>
</dbReference>
<dbReference type="Pfam" id="PF07773">
    <property type="entry name" value="TCTN_DUF1619"/>
    <property type="match status" value="1"/>
</dbReference>
<protein>
    <submittedName>
        <fullName evidence="9">Uncharacterized protein</fullName>
    </submittedName>
</protein>
<feature type="compositionally biased region" description="Polar residues" evidence="5">
    <location>
        <begin position="147"/>
        <end position="161"/>
    </location>
</feature>
<evidence type="ECO:0000259" key="7">
    <source>
        <dbReference type="Pfam" id="PF07773"/>
    </source>
</evidence>
<evidence type="ECO:0000256" key="2">
    <source>
        <dbReference type="ARBA" id="ARBA00022729"/>
    </source>
</evidence>
<feature type="compositionally biased region" description="Low complexity" evidence="5">
    <location>
        <begin position="113"/>
        <end position="128"/>
    </location>
</feature>
<dbReference type="VEuPathDB" id="VectorBase:SCAU001727"/>
<feature type="domain" description="Tectonic-1-3" evidence="7">
    <location>
        <begin position="278"/>
        <end position="445"/>
    </location>
</feature>
<evidence type="ECO:0000256" key="3">
    <source>
        <dbReference type="ARBA" id="ARBA00022794"/>
    </source>
</evidence>
<dbReference type="STRING" id="35570.A0A1I8NSV9"/>
<keyword evidence="4" id="KW-0325">Glycoprotein</keyword>
<dbReference type="GO" id="GO:0060271">
    <property type="term" value="P:cilium assembly"/>
    <property type="evidence" value="ECO:0007669"/>
    <property type="project" value="TreeGrafter"/>
</dbReference>
<feature type="signal peptide" evidence="6">
    <location>
        <begin position="1"/>
        <end position="21"/>
    </location>
</feature>
<dbReference type="EnsemblMetazoa" id="SCAU001727-RA">
    <property type="protein sequence ID" value="SCAU001727-PA"/>
    <property type="gene ID" value="SCAU001727"/>
</dbReference>
<feature type="domain" description="Tectonic-1-3 N-terminal" evidence="8">
    <location>
        <begin position="159"/>
        <end position="245"/>
    </location>
</feature>
<keyword evidence="10" id="KW-1185">Reference proteome</keyword>
<accession>A0A1I8NSV9</accession>
<gene>
    <name evidence="9" type="primary">106088474</name>
</gene>
<organism evidence="9 10">
    <name type="scientific">Stomoxys calcitrans</name>
    <name type="common">Stable fly</name>
    <name type="synonym">Conops calcitrans</name>
    <dbReference type="NCBI Taxonomy" id="35570"/>
    <lineage>
        <taxon>Eukaryota</taxon>
        <taxon>Metazoa</taxon>
        <taxon>Ecdysozoa</taxon>
        <taxon>Arthropoda</taxon>
        <taxon>Hexapoda</taxon>
        <taxon>Insecta</taxon>
        <taxon>Pterygota</taxon>
        <taxon>Neoptera</taxon>
        <taxon>Endopterygota</taxon>
        <taxon>Diptera</taxon>
        <taxon>Brachycera</taxon>
        <taxon>Muscomorpha</taxon>
        <taxon>Muscoidea</taxon>
        <taxon>Muscidae</taxon>
        <taxon>Stomoxys</taxon>
    </lineage>
</organism>
<evidence type="ECO:0000256" key="1">
    <source>
        <dbReference type="ARBA" id="ARBA00007633"/>
    </source>
</evidence>
<feature type="compositionally biased region" description="Low complexity" evidence="5">
    <location>
        <begin position="50"/>
        <end position="98"/>
    </location>
</feature>
<name>A0A1I8NSV9_STOCA</name>
<evidence type="ECO:0000259" key="8">
    <source>
        <dbReference type="Pfam" id="PF25752"/>
    </source>
</evidence>
<comment type="similarity">
    <text evidence="1">Belongs to the tectonic family.</text>
</comment>
<sequence>MASLKIFFCCLALSCLWTLEAVKIGVSRHLPTTLAPNITTTLSEEDMPTETETQTTVTTTTSPMSTISITTSESSSTTKQLPNSSTIQPTSTATSATTPEEEWPEFPPRKKPTTIASKSTTSTTTRKPMATKKSKSKMTTTTEMPEASNTTVAPLDPINTSTSSIPRSNKYCFCDMTLHGCDINCCCDPDCSDEALQVFKCLKEVINDFELHEGRFEDFKFQHGLPSCEVNDGWLCVFRTNMPLAAKRVQPRSFDTSLYYQWSNLLKDDIDMENTKNFYVYGDPLKLINMETKDIINFDLPSTLKAPHCQTKEPVRYLKSQKRTCLIPKDKPQTEEIKRNLMELHSKYKILQKPLISDEDIAQSKRVENYVGNISLHWCNTSSRKCQESIKADKKTFNDDFLSKIQIKIFHNFTHIQGAEISLWHESKENDNKAESWLHYDISFCNNTMHGQNNDNVTTKSTPYRRLTSGPLGYTTGKPLLVAKYVVVNKSLPLTEKNRQISYFVDDIKEQNTLPIFKKRKGLCQLPQASEEAKEEGEFLSYGINLAKQCKFRMENQSFTPHDPLNTNYTAICLNLQELIHRQFFGPHITPEDISSYYISQLGKPQNDTDRWTALNVYNADFDPVFGQYMENTRTFICRNILLSLSYEFRVRNLDIDIGGGWGQNQNIVKYANLIMGERHDLEFSSDEHIEVPLTLTVRFFDDINEKAASASNFIRHAIILNIIGLILVLDF</sequence>
<evidence type="ECO:0000313" key="10">
    <source>
        <dbReference type="Proteomes" id="UP000095300"/>
    </source>
</evidence>
<evidence type="ECO:0000256" key="4">
    <source>
        <dbReference type="ARBA" id="ARBA00023180"/>
    </source>
</evidence>
<feature type="region of interest" description="Disordered" evidence="5">
    <location>
        <begin position="39"/>
        <end position="161"/>
    </location>
</feature>
<evidence type="ECO:0000256" key="6">
    <source>
        <dbReference type="SAM" id="SignalP"/>
    </source>
</evidence>
<dbReference type="OrthoDB" id="2104337at2759"/>
<dbReference type="InterPro" id="IPR011677">
    <property type="entry name" value="TCTN1-3_dom"/>
</dbReference>
<dbReference type="PANTHER" id="PTHR14611">
    <property type="entry name" value="TECTONIC FAMILY MEMBER"/>
    <property type="match status" value="1"/>
</dbReference>